<dbReference type="PANTHER" id="PTHR22911">
    <property type="entry name" value="ACYL-MALONYL CONDENSING ENZYME-RELATED"/>
    <property type="match status" value="1"/>
</dbReference>
<sequence length="303" mass="31782">MTRHPSFGLFLALCGALVLTPDTLFMRWSGMGALEMIAWRGLLMGAVFIGAWVVFRRHVWHNDLRGLVSSSGITVILCQFAGAVLFSYAIAEAPVSVVLFGVATVPVFSAILAYLLLGEETHASTWLAMVMVIGGIGIAVFGGTSGSTMGSREALLGAVAGLAVALFVALNFVSLRRNPGVPILLANGGGALLAGAVSLGIVGPVAVWHGDVWAIVFTGVLILPISFFLLSMATRHTTTANVSLVMLVETVLGPGWVWLGTGQRPTDAMFIGGAVVVGTLALYLGYADRRKLRAARRPAFSDV</sequence>
<keyword evidence="1" id="KW-0812">Transmembrane</keyword>
<feature type="transmembrane region" description="Helical" evidence="1">
    <location>
        <begin position="154"/>
        <end position="173"/>
    </location>
</feature>
<feature type="transmembrane region" description="Helical" evidence="1">
    <location>
        <begin position="242"/>
        <end position="262"/>
    </location>
</feature>
<evidence type="ECO:0000259" key="2">
    <source>
        <dbReference type="Pfam" id="PF00892"/>
    </source>
</evidence>
<feature type="transmembrane region" description="Helical" evidence="1">
    <location>
        <begin position="185"/>
        <end position="206"/>
    </location>
</feature>
<proteinExistence type="predicted"/>
<accession>A0A1D8K7S6</accession>
<dbReference type="EMBL" id="CP017448">
    <property type="protein sequence ID" value="AOV16980.1"/>
    <property type="molecule type" value="Genomic_DNA"/>
</dbReference>
<keyword evidence="4" id="KW-1185">Reference proteome</keyword>
<feature type="transmembrane region" description="Helical" evidence="1">
    <location>
        <begin position="37"/>
        <end position="55"/>
    </location>
</feature>
<dbReference type="AlphaFoldDB" id="A0A1D8K7S6"/>
<evidence type="ECO:0000313" key="3">
    <source>
        <dbReference type="EMBL" id="AOV16980.1"/>
    </source>
</evidence>
<dbReference type="GO" id="GO:0016020">
    <property type="term" value="C:membrane"/>
    <property type="evidence" value="ECO:0007669"/>
    <property type="project" value="InterPro"/>
</dbReference>
<gene>
    <name evidence="3" type="ORF">BJI67_07795</name>
</gene>
<keyword evidence="1" id="KW-0472">Membrane</keyword>
<name>A0A1D8K7S6_9GAMM</name>
<dbReference type="Proteomes" id="UP000095342">
    <property type="component" value="Chromosome"/>
</dbReference>
<feature type="transmembrane region" description="Helical" evidence="1">
    <location>
        <begin position="124"/>
        <end position="142"/>
    </location>
</feature>
<feature type="transmembrane region" description="Helical" evidence="1">
    <location>
        <begin position="212"/>
        <end position="230"/>
    </location>
</feature>
<evidence type="ECO:0000313" key="4">
    <source>
        <dbReference type="Proteomes" id="UP000095342"/>
    </source>
</evidence>
<reference evidence="3 4" key="1">
    <citation type="submission" date="2016-09" db="EMBL/GenBank/DDBJ databases">
        <title>Acidihalobacter prosperus V6 (DSM14174).</title>
        <authorList>
            <person name="Khaleque H.N."/>
            <person name="Ramsay J.P."/>
            <person name="Murphy R.J.T."/>
            <person name="Kaksonen A.H."/>
            <person name="Boxall N.J."/>
            <person name="Watkin E.L.J."/>
        </authorList>
    </citation>
    <scope>NUCLEOTIDE SEQUENCE [LARGE SCALE GENOMIC DNA]</scope>
    <source>
        <strain evidence="3 4">V6</strain>
    </source>
</reference>
<feature type="transmembrane region" description="Helical" evidence="1">
    <location>
        <begin position="97"/>
        <end position="117"/>
    </location>
</feature>
<keyword evidence="1" id="KW-1133">Transmembrane helix</keyword>
<organism evidence="3 4">
    <name type="scientific">Acidihalobacter aeolianus</name>
    <dbReference type="NCBI Taxonomy" id="2792603"/>
    <lineage>
        <taxon>Bacteria</taxon>
        <taxon>Pseudomonadati</taxon>
        <taxon>Pseudomonadota</taxon>
        <taxon>Gammaproteobacteria</taxon>
        <taxon>Chromatiales</taxon>
        <taxon>Ectothiorhodospiraceae</taxon>
        <taxon>Acidihalobacter</taxon>
    </lineage>
</organism>
<dbReference type="KEGG" id="aaeo:BJI67_07795"/>
<dbReference type="InterPro" id="IPR037185">
    <property type="entry name" value="EmrE-like"/>
</dbReference>
<dbReference type="SUPFAM" id="SSF103481">
    <property type="entry name" value="Multidrug resistance efflux transporter EmrE"/>
    <property type="match status" value="1"/>
</dbReference>
<dbReference type="Pfam" id="PF00892">
    <property type="entry name" value="EamA"/>
    <property type="match status" value="1"/>
</dbReference>
<dbReference type="RefSeq" id="WP_070072560.1">
    <property type="nucleotide sequence ID" value="NZ_CP017448.1"/>
</dbReference>
<protein>
    <recommendedName>
        <fullName evidence="2">EamA domain-containing protein</fullName>
    </recommendedName>
</protein>
<feature type="domain" description="EamA" evidence="2">
    <location>
        <begin position="7"/>
        <end position="139"/>
    </location>
</feature>
<evidence type="ECO:0000256" key="1">
    <source>
        <dbReference type="SAM" id="Phobius"/>
    </source>
</evidence>
<feature type="transmembrane region" description="Helical" evidence="1">
    <location>
        <begin position="67"/>
        <end position="91"/>
    </location>
</feature>
<dbReference type="InterPro" id="IPR000620">
    <property type="entry name" value="EamA_dom"/>
</dbReference>
<feature type="transmembrane region" description="Helical" evidence="1">
    <location>
        <begin position="268"/>
        <end position="287"/>
    </location>
</feature>